<evidence type="ECO:0000313" key="5">
    <source>
        <dbReference type="Proteomes" id="UP000031575"/>
    </source>
</evidence>
<dbReference type="GO" id="GO:0005737">
    <property type="term" value="C:cytoplasm"/>
    <property type="evidence" value="ECO:0007669"/>
    <property type="project" value="TreeGrafter"/>
</dbReference>
<dbReference type="InterPro" id="IPR036291">
    <property type="entry name" value="NAD(P)-bd_dom_sf"/>
</dbReference>
<name>A0A0C2ER40_9PEZI</name>
<accession>A0A0C2ER40</accession>
<dbReference type="InterPro" id="IPR000683">
    <property type="entry name" value="Gfo/Idh/MocA-like_OxRdtase_N"/>
</dbReference>
<sequence>MAGIAILGAGIFATEEHLPALVANKASVKAIYSRSQATAAPLVAEAQRLGQAGVELYSDDTPGRTLDDLLARKDIAAVVVVLPIAVQPAIVRRCWAAGKHVLSEKPVAKDVQTARQLIRDYQATYAGQGLVFSVAEQIRFMPEFERGRQWVVDEQALGTITQLHLRIWRNQAAGGKYYETPWRKVPAYQGGFLLDGGVHQTAMLRYIAGQEVVETHGYARQVAPHLPPLDTVNAGLVLSGGATGTLSMSFASPRRATELVILGTQGSFHLTDGPDGYVLTLELLSGERRTETIKSRGVELEVKAFLEAIAGGKAQPRAGPEEALNDLAIIESLCQGGGKVDLY</sequence>
<feature type="domain" description="Gfo/Idh/MocA-like oxidoreductase N-terminal" evidence="2">
    <location>
        <begin position="4"/>
        <end position="119"/>
    </location>
</feature>
<dbReference type="AlphaFoldDB" id="A0A0C2ER40"/>
<comment type="caution">
    <text evidence="4">The sequence shown here is derived from an EMBL/GenBank/DDBJ whole genome shotgun (WGS) entry which is preliminary data.</text>
</comment>
<reference evidence="4 5" key="1">
    <citation type="journal article" date="2014" name="BMC Genomics">
        <title>Comparative genomics of the major fungal agents of human and animal Sporotrichosis: Sporothrix schenckii and Sporothrix brasiliensis.</title>
        <authorList>
            <person name="Teixeira M.M."/>
            <person name="de Almeida L.G."/>
            <person name="Kubitschek-Barreira P."/>
            <person name="Alves F.L."/>
            <person name="Kioshima E.S."/>
            <person name="Abadio A.K."/>
            <person name="Fernandes L."/>
            <person name="Derengowski L.S."/>
            <person name="Ferreira K.S."/>
            <person name="Souza R.C."/>
            <person name="Ruiz J.C."/>
            <person name="de Andrade N.C."/>
            <person name="Paes H.C."/>
            <person name="Nicola A.M."/>
            <person name="Albuquerque P."/>
            <person name="Gerber A.L."/>
            <person name="Martins V.P."/>
            <person name="Peconick L.D."/>
            <person name="Neto A.V."/>
            <person name="Chaucanez C.B."/>
            <person name="Silva P.A."/>
            <person name="Cunha O.L."/>
            <person name="de Oliveira F.F."/>
            <person name="dos Santos T.C."/>
            <person name="Barros A.L."/>
            <person name="Soares M.A."/>
            <person name="de Oliveira L.M."/>
            <person name="Marini M.M."/>
            <person name="Villalobos-Duno H."/>
            <person name="Cunha M.M."/>
            <person name="de Hoog S."/>
            <person name="da Silveira J.F."/>
            <person name="Henrissat B."/>
            <person name="Nino-Vega G.A."/>
            <person name="Cisalpino P.S."/>
            <person name="Mora-Montes H.M."/>
            <person name="Almeida S.R."/>
            <person name="Stajich J.E."/>
            <person name="Lopes-Bezerra L.M."/>
            <person name="Vasconcelos A.T."/>
            <person name="Felipe M.S."/>
        </authorList>
    </citation>
    <scope>NUCLEOTIDE SEQUENCE [LARGE SCALE GENOMIC DNA]</scope>
    <source>
        <strain evidence="4 5">5110</strain>
    </source>
</reference>
<evidence type="ECO:0000256" key="1">
    <source>
        <dbReference type="ARBA" id="ARBA00010928"/>
    </source>
</evidence>
<evidence type="ECO:0000259" key="2">
    <source>
        <dbReference type="Pfam" id="PF01408"/>
    </source>
</evidence>
<gene>
    <name evidence="4" type="ORF">SPBR_07486</name>
</gene>
<dbReference type="PANTHER" id="PTHR42840:SF5">
    <property type="entry name" value="NAD(P)-BINDING ROSSMANN-FOLD SUPERFAMILY PROTEIN"/>
    <property type="match status" value="1"/>
</dbReference>
<dbReference type="EMBL" id="AWTV01000009">
    <property type="protein sequence ID" value="KIH88824.1"/>
    <property type="molecule type" value="Genomic_DNA"/>
</dbReference>
<dbReference type="InterPro" id="IPR055170">
    <property type="entry name" value="GFO_IDH_MocA-like_dom"/>
</dbReference>
<dbReference type="Gene3D" id="3.30.360.10">
    <property type="entry name" value="Dihydrodipicolinate Reductase, domain 2"/>
    <property type="match status" value="1"/>
</dbReference>
<evidence type="ECO:0000313" key="4">
    <source>
        <dbReference type="EMBL" id="KIH88824.1"/>
    </source>
</evidence>
<dbReference type="OrthoDB" id="64915at2759"/>
<dbReference type="HOGENOM" id="CLU_023194_3_1_1"/>
<dbReference type="Proteomes" id="UP000031575">
    <property type="component" value="Unassembled WGS sequence"/>
</dbReference>
<proteinExistence type="inferred from homology"/>
<feature type="domain" description="GFO/IDH/MocA-like oxidoreductase" evidence="3">
    <location>
        <begin position="151"/>
        <end position="268"/>
    </location>
</feature>
<dbReference type="VEuPathDB" id="FungiDB:SPBR_07486"/>
<comment type="similarity">
    <text evidence="1">Belongs to the Gfo/Idh/MocA family.</text>
</comment>
<dbReference type="GO" id="GO:0016491">
    <property type="term" value="F:oxidoreductase activity"/>
    <property type="evidence" value="ECO:0007669"/>
    <property type="project" value="TreeGrafter"/>
</dbReference>
<dbReference type="Pfam" id="PF22725">
    <property type="entry name" value="GFO_IDH_MocA_C3"/>
    <property type="match status" value="1"/>
</dbReference>
<keyword evidence="5" id="KW-1185">Reference proteome</keyword>
<evidence type="ECO:0000259" key="3">
    <source>
        <dbReference type="Pfam" id="PF22725"/>
    </source>
</evidence>
<protein>
    <submittedName>
        <fullName evidence="4">Uncharacterized protein</fullName>
    </submittedName>
</protein>
<dbReference type="Pfam" id="PF01408">
    <property type="entry name" value="GFO_IDH_MocA"/>
    <property type="match status" value="1"/>
</dbReference>
<dbReference type="GO" id="GO:0006740">
    <property type="term" value="P:NADPH regeneration"/>
    <property type="evidence" value="ECO:0007669"/>
    <property type="project" value="TreeGrafter"/>
</dbReference>
<dbReference type="RefSeq" id="XP_040616834.1">
    <property type="nucleotide sequence ID" value="XM_040765740.1"/>
</dbReference>
<dbReference type="SUPFAM" id="SSF51735">
    <property type="entry name" value="NAD(P)-binding Rossmann-fold domains"/>
    <property type="match status" value="1"/>
</dbReference>
<organism evidence="4 5">
    <name type="scientific">Sporothrix brasiliensis 5110</name>
    <dbReference type="NCBI Taxonomy" id="1398154"/>
    <lineage>
        <taxon>Eukaryota</taxon>
        <taxon>Fungi</taxon>
        <taxon>Dikarya</taxon>
        <taxon>Ascomycota</taxon>
        <taxon>Pezizomycotina</taxon>
        <taxon>Sordariomycetes</taxon>
        <taxon>Sordariomycetidae</taxon>
        <taxon>Ophiostomatales</taxon>
        <taxon>Ophiostomataceae</taxon>
        <taxon>Sporothrix</taxon>
    </lineage>
</organism>
<dbReference type="SUPFAM" id="SSF55347">
    <property type="entry name" value="Glyceraldehyde-3-phosphate dehydrogenase-like, C-terminal domain"/>
    <property type="match status" value="1"/>
</dbReference>
<dbReference type="PANTHER" id="PTHR42840">
    <property type="entry name" value="NAD(P)-BINDING ROSSMANN-FOLD SUPERFAMILY PROTEIN-RELATED"/>
    <property type="match status" value="1"/>
</dbReference>
<dbReference type="GO" id="GO:0000166">
    <property type="term" value="F:nucleotide binding"/>
    <property type="evidence" value="ECO:0007669"/>
    <property type="project" value="InterPro"/>
</dbReference>
<dbReference type="GeneID" id="63680661"/>
<dbReference type="Gene3D" id="3.40.50.720">
    <property type="entry name" value="NAD(P)-binding Rossmann-like Domain"/>
    <property type="match status" value="1"/>
</dbReference>